<protein>
    <submittedName>
        <fullName evidence="2">Uncharacterized protein</fullName>
    </submittedName>
</protein>
<dbReference type="EMBL" id="JAGMUX010000013">
    <property type="protein sequence ID" value="KAH7241155.1"/>
    <property type="molecule type" value="Genomic_DNA"/>
</dbReference>
<dbReference type="OrthoDB" id="3469225at2759"/>
<dbReference type="Proteomes" id="UP000720189">
    <property type="component" value="Unassembled WGS sequence"/>
</dbReference>
<name>A0A9P9K221_FUSRE</name>
<evidence type="ECO:0000313" key="3">
    <source>
        <dbReference type="Proteomes" id="UP000720189"/>
    </source>
</evidence>
<proteinExistence type="predicted"/>
<gene>
    <name evidence="2" type="ORF">BKA55DRAFT_113581</name>
</gene>
<dbReference type="RefSeq" id="XP_046046669.1">
    <property type="nucleotide sequence ID" value="XM_046184739.1"/>
</dbReference>
<evidence type="ECO:0000313" key="2">
    <source>
        <dbReference type="EMBL" id="KAH7241155.1"/>
    </source>
</evidence>
<comment type="caution">
    <text evidence="2">The sequence shown here is derived from an EMBL/GenBank/DDBJ whole genome shotgun (WGS) entry which is preliminary data.</text>
</comment>
<sequence length="227" mass="25538">MSASSRVGAKLEFISVSHPDEVKNRHNKRKIHQHVMKDIGFSRRKNMQSRTLRSESNISKTLALHETHSAAYTLYQPDNYRTLYSRTDMRAKMMEAFLLRPKSSICDKVREICFAIGLVDDATLNLALAEIALYSNGYTGDMHSGREDSAALKHYNHCLRLTSQKIQTANNMTSDEVLITVIGLANYDMSIGKVERYSTHLAGLETLVRGRGGVGKLRSSYLLLSLI</sequence>
<accession>A0A9P9K221</accession>
<keyword evidence="1" id="KW-0539">Nucleus</keyword>
<dbReference type="AlphaFoldDB" id="A0A9P9K221"/>
<reference evidence="2" key="1">
    <citation type="journal article" date="2021" name="Nat. Commun.">
        <title>Genetic determinants of endophytism in the Arabidopsis root mycobiome.</title>
        <authorList>
            <person name="Mesny F."/>
            <person name="Miyauchi S."/>
            <person name="Thiergart T."/>
            <person name="Pickel B."/>
            <person name="Atanasova L."/>
            <person name="Karlsson M."/>
            <person name="Huettel B."/>
            <person name="Barry K.W."/>
            <person name="Haridas S."/>
            <person name="Chen C."/>
            <person name="Bauer D."/>
            <person name="Andreopoulos W."/>
            <person name="Pangilinan J."/>
            <person name="LaButti K."/>
            <person name="Riley R."/>
            <person name="Lipzen A."/>
            <person name="Clum A."/>
            <person name="Drula E."/>
            <person name="Henrissat B."/>
            <person name="Kohler A."/>
            <person name="Grigoriev I.V."/>
            <person name="Martin F.M."/>
            <person name="Hacquard S."/>
        </authorList>
    </citation>
    <scope>NUCLEOTIDE SEQUENCE</scope>
    <source>
        <strain evidence="2">MPI-CAGE-AT-0023</strain>
    </source>
</reference>
<organism evidence="2 3">
    <name type="scientific">Fusarium redolens</name>
    <dbReference type="NCBI Taxonomy" id="48865"/>
    <lineage>
        <taxon>Eukaryota</taxon>
        <taxon>Fungi</taxon>
        <taxon>Dikarya</taxon>
        <taxon>Ascomycota</taxon>
        <taxon>Pezizomycotina</taxon>
        <taxon>Sordariomycetes</taxon>
        <taxon>Hypocreomycetidae</taxon>
        <taxon>Hypocreales</taxon>
        <taxon>Nectriaceae</taxon>
        <taxon>Fusarium</taxon>
        <taxon>Fusarium redolens species complex</taxon>
    </lineage>
</organism>
<dbReference type="Pfam" id="PF11951">
    <property type="entry name" value="Fungal_trans_2"/>
    <property type="match status" value="1"/>
</dbReference>
<dbReference type="GeneID" id="70214693"/>
<dbReference type="PANTHER" id="PTHR37540">
    <property type="entry name" value="TRANSCRIPTION FACTOR (ACR-2), PUTATIVE-RELATED-RELATED"/>
    <property type="match status" value="1"/>
</dbReference>
<evidence type="ECO:0000256" key="1">
    <source>
        <dbReference type="ARBA" id="ARBA00023242"/>
    </source>
</evidence>
<dbReference type="InterPro" id="IPR021858">
    <property type="entry name" value="Fun_TF"/>
</dbReference>
<keyword evidence="3" id="KW-1185">Reference proteome</keyword>